<gene>
    <name evidence="2" type="ORF">CPB83DRAFT_841730</name>
</gene>
<keyword evidence="3" id="KW-1185">Reference proteome</keyword>
<proteinExistence type="predicted"/>
<dbReference type="AlphaFoldDB" id="A0A9P6EUD8"/>
<reference evidence="2" key="1">
    <citation type="submission" date="2020-11" db="EMBL/GenBank/DDBJ databases">
        <authorList>
            <consortium name="DOE Joint Genome Institute"/>
            <person name="Ahrendt S."/>
            <person name="Riley R."/>
            <person name="Andreopoulos W."/>
            <person name="Labutti K."/>
            <person name="Pangilinan J."/>
            <person name="Ruiz-Duenas F.J."/>
            <person name="Barrasa J.M."/>
            <person name="Sanchez-Garcia M."/>
            <person name="Camarero S."/>
            <person name="Miyauchi S."/>
            <person name="Serrano A."/>
            <person name="Linde D."/>
            <person name="Babiker R."/>
            <person name="Drula E."/>
            <person name="Ayuso-Fernandez I."/>
            <person name="Pacheco R."/>
            <person name="Padilla G."/>
            <person name="Ferreira P."/>
            <person name="Barriuso J."/>
            <person name="Kellner H."/>
            <person name="Castanera R."/>
            <person name="Alfaro M."/>
            <person name="Ramirez L."/>
            <person name="Pisabarro A.G."/>
            <person name="Kuo A."/>
            <person name="Tritt A."/>
            <person name="Lipzen A."/>
            <person name="He G."/>
            <person name="Yan M."/>
            <person name="Ng V."/>
            <person name="Cullen D."/>
            <person name="Martin F."/>
            <person name="Rosso M.-N."/>
            <person name="Henrissat B."/>
            <person name="Hibbett D."/>
            <person name="Martinez A.T."/>
            <person name="Grigoriev I.V."/>
        </authorList>
    </citation>
    <scope>NUCLEOTIDE SEQUENCE</scope>
    <source>
        <strain evidence="2">CBS 506.95</strain>
    </source>
</reference>
<feature type="region of interest" description="Disordered" evidence="1">
    <location>
        <begin position="282"/>
        <end position="304"/>
    </location>
</feature>
<feature type="region of interest" description="Disordered" evidence="1">
    <location>
        <begin position="1"/>
        <end position="31"/>
    </location>
</feature>
<accession>A0A9P6EUD8</accession>
<evidence type="ECO:0000313" key="3">
    <source>
        <dbReference type="Proteomes" id="UP000807306"/>
    </source>
</evidence>
<feature type="region of interest" description="Disordered" evidence="1">
    <location>
        <begin position="158"/>
        <end position="202"/>
    </location>
</feature>
<evidence type="ECO:0000313" key="2">
    <source>
        <dbReference type="EMBL" id="KAF9535432.1"/>
    </source>
</evidence>
<sequence>MAPSSPTSLDTHRVSPVRGQLEPYDPRTPAGSRYIQCTETPDELKVLLPPGTAAMYEQLLKLETYELSKKPTISWERLMDVRRLKDRMIRKCQKLTKTVIPTVKKSSRGDTFAFQTYVAPSDFRCKEMEKWFRDQQKRAGTLPRRTITTNGVIEEHTLTVTAPVRRPSTSSKQPIQRSITNPETSSRPKQRSTAPVQKPLPPIIHQPVRPAPFIPPTVSLPPAPAVPQTRMIMSPPPLPVLILAQREELGLEDDGVPPGYNSLDPTTFFEPPLPSEKIYPISSLADPNIPGAQPRPTLGRRPSCIKRNSSEIKSVTWADDDIDGQLSKYAVAAREAQESGKWEEVRALYKDQISGLENLQAQVKEGLEHLRSETDHLQRIDETIRKQREALDASFQSFEQKQNLFQEKVQEALTQATDVLAKHPQPLEAIKEASFSFSSAV</sequence>
<comment type="caution">
    <text evidence="2">The sequence shown here is derived from an EMBL/GenBank/DDBJ whole genome shotgun (WGS) entry which is preliminary data.</text>
</comment>
<dbReference type="Proteomes" id="UP000807306">
    <property type="component" value="Unassembled WGS sequence"/>
</dbReference>
<protein>
    <submittedName>
        <fullName evidence="2">Uncharacterized protein</fullName>
    </submittedName>
</protein>
<evidence type="ECO:0000256" key="1">
    <source>
        <dbReference type="SAM" id="MobiDB-lite"/>
    </source>
</evidence>
<name>A0A9P6EUD8_9AGAR</name>
<organism evidence="2 3">
    <name type="scientific">Crepidotus variabilis</name>
    <dbReference type="NCBI Taxonomy" id="179855"/>
    <lineage>
        <taxon>Eukaryota</taxon>
        <taxon>Fungi</taxon>
        <taxon>Dikarya</taxon>
        <taxon>Basidiomycota</taxon>
        <taxon>Agaricomycotina</taxon>
        <taxon>Agaricomycetes</taxon>
        <taxon>Agaricomycetidae</taxon>
        <taxon>Agaricales</taxon>
        <taxon>Agaricineae</taxon>
        <taxon>Crepidotaceae</taxon>
        <taxon>Crepidotus</taxon>
    </lineage>
</organism>
<feature type="compositionally biased region" description="Polar residues" evidence="1">
    <location>
        <begin position="167"/>
        <end position="195"/>
    </location>
</feature>
<dbReference type="EMBL" id="MU157824">
    <property type="protein sequence ID" value="KAF9535432.1"/>
    <property type="molecule type" value="Genomic_DNA"/>
</dbReference>
<dbReference type="OrthoDB" id="3258282at2759"/>